<feature type="compositionally biased region" description="Low complexity" evidence="1">
    <location>
        <begin position="43"/>
        <end position="53"/>
    </location>
</feature>
<name>A0ABP8GLQ0_9SPHI</name>
<comment type="caution">
    <text evidence="3">The sequence shown here is derived from an EMBL/GenBank/DDBJ whole genome shotgun (WGS) entry which is preliminary data.</text>
</comment>
<organism evidence="3 4">
    <name type="scientific">Mucilaginibacter gynuensis</name>
    <dbReference type="NCBI Taxonomy" id="1302236"/>
    <lineage>
        <taxon>Bacteria</taxon>
        <taxon>Pseudomonadati</taxon>
        <taxon>Bacteroidota</taxon>
        <taxon>Sphingobacteriia</taxon>
        <taxon>Sphingobacteriales</taxon>
        <taxon>Sphingobacteriaceae</taxon>
        <taxon>Mucilaginibacter</taxon>
    </lineage>
</organism>
<keyword evidence="2" id="KW-0732">Signal</keyword>
<feature type="chain" id="PRO_5046142617" description="Pentapeptide MXKDX repeat protein" evidence="2">
    <location>
        <begin position="23"/>
        <end position="80"/>
    </location>
</feature>
<dbReference type="EMBL" id="BAABFT010000007">
    <property type="protein sequence ID" value="GAA4326391.1"/>
    <property type="molecule type" value="Genomic_DNA"/>
</dbReference>
<reference evidence="4" key="1">
    <citation type="journal article" date="2019" name="Int. J. Syst. Evol. Microbiol.">
        <title>The Global Catalogue of Microorganisms (GCM) 10K type strain sequencing project: providing services to taxonomists for standard genome sequencing and annotation.</title>
        <authorList>
            <consortium name="The Broad Institute Genomics Platform"/>
            <consortium name="The Broad Institute Genome Sequencing Center for Infectious Disease"/>
            <person name="Wu L."/>
            <person name="Ma J."/>
        </authorList>
    </citation>
    <scope>NUCLEOTIDE SEQUENCE [LARGE SCALE GENOMIC DNA]</scope>
    <source>
        <strain evidence="4">JCM 17705</strain>
    </source>
</reference>
<feature type="signal peptide" evidence="2">
    <location>
        <begin position="1"/>
        <end position="22"/>
    </location>
</feature>
<evidence type="ECO:0000256" key="2">
    <source>
        <dbReference type="SAM" id="SignalP"/>
    </source>
</evidence>
<evidence type="ECO:0008006" key="5">
    <source>
        <dbReference type="Google" id="ProtNLM"/>
    </source>
</evidence>
<dbReference type="RefSeq" id="WP_345211842.1">
    <property type="nucleotide sequence ID" value="NZ_BAABFT010000007.1"/>
</dbReference>
<feature type="compositionally biased region" description="Basic residues" evidence="1">
    <location>
        <begin position="55"/>
        <end position="66"/>
    </location>
</feature>
<protein>
    <recommendedName>
        <fullName evidence="5">Pentapeptide MXKDX repeat protein</fullName>
    </recommendedName>
</protein>
<accession>A0ABP8GLQ0</accession>
<feature type="region of interest" description="Disordered" evidence="1">
    <location>
        <begin position="19"/>
        <end position="80"/>
    </location>
</feature>
<keyword evidence="4" id="KW-1185">Reference proteome</keyword>
<evidence type="ECO:0000313" key="4">
    <source>
        <dbReference type="Proteomes" id="UP001500582"/>
    </source>
</evidence>
<evidence type="ECO:0000256" key="1">
    <source>
        <dbReference type="SAM" id="MobiDB-lite"/>
    </source>
</evidence>
<proteinExistence type="predicted"/>
<sequence length="80" mass="8372">MKKSTSIILATVLSFGTMSGMAQTSGGQHRKTKKHSSENTLRDTSGSSAADTSGSKKHPGGKRRHAITGTKADSTGKIRQ</sequence>
<gene>
    <name evidence="3" type="ORF">GCM10023149_29150</name>
</gene>
<evidence type="ECO:0000313" key="3">
    <source>
        <dbReference type="EMBL" id="GAA4326391.1"/>
    </source>
</evidence>
<dbReference type="Proteomes" id="UP001500582">
    <property type="component" value="Unassembled WGS sequence"/>
</dbReference>